<feature type="transmembrane region" description="Helical" evidence="1">
    <location>
        <begin position="160"/>
        <end position="180"/>
    </location>
</feature>
<protein>
    <submittedName>
        <fullName evidence="3">Linoleoyl-CoA desaturase</fullName>
    </submittedName>
</protein>
<keyword evidence="1" id="KW-0472">Membrane</keyword>
<reference evidence="3 4" key="1">
    <citation type="submission" date="2017-11" db="EMBL/GenBank/DDBJ databases">
        <title>Genomic Encyclopedia of Archaeal and Bacterial Type Strains, Phase II (KMG-II): From Individual Species to Whole Genera.</title>
        <authorList>
            <person name="Goeker M."/>
        </authorList>
    </citation>
    <scope>NUCLEOTIDE SEQUENCE [LARGE SCALE GENOMIC DNA]</scope>
    <source>
        <strain evidence="3 4">DSM 27268</strain>
    </source>
</reference>
<dbReference type="EMBL" id="PGFG01000001">
    <property type="protein sequence ID" value="PJJ74858.1"/>
    <property type="molecule type" value="Genomic_DNA"/>
</dbReference>
<evidence type="ECO:0000313" key="4">
    <source>
        <dbReference type="Proteomes" id="UP000230000"/>
    </source>
</evidence>
<dbReference type="AlphaFoldDB" id="A0A2M9CSS0"/>
<dbReference type="OrthoDB" id="104711at2"/>
<name>A0A2M9CSS0_9BACT</name>
<dbReference type="CDD" id="cd03506">
    <property type="entry name" value="Delta6-FADS-like"/>
    <property type="match status" value="1"/>
</dbReference>
<dbReference type="GO" id="GO:0016020">
    <property type="term" value="C:membrane"/>
    <property type="evidence" value="ECO:0007669"/>
    <property type="project" value="TreeGrafter"/>
</dbReference>
<dbReference type="PIRSF" id="PIRSF015921">
    <property type="entry name" value="FA_sphinglp_des"/>
    <property type="match status" value="1"/>
</dbReference>
<dbReference type="GO" id="GO:0016717">
    <property type="term" value="F:oxidoreductase activity, acting on paired donors, with oxidation of a pair of donors resulting in the reduction of molecular oxygen to two molecules of water"/>
    <property type="evidence" value="ECO:0007669"/>
    <property type="project" value="TreeGrafter"/>
</dbReference>
<dbReference type="PANTHER" id="PTHR19353:SF19">
    <property type="entry name" value="DELTA(5) FATTY ACID DESATURASE C-RELATED"/>
    <property type="match status" value="1"/>
</dbReference>
<dbReference type="InterPro" id="IPR005804">
    <property type="entry name" value="FA_desaturase_dom"/>
</dbReference>
<keyword evidence="1" id="KW-0812">Transmembrane</keyword>
<feature type="transmembrane region" description="Helical" evidence="1">
    <location>
        <begin position="38"/>
        <end position="58"/>
    </location>
</feature>
<dbReference type="Proteomes" id="UP000230000">
    <property type="component" value="Unassembled WGS sequence"/>
</dbReference>
<keyword evidence="4" id="KW-1185">Reference proteome</keyword>
<dbReference type="Pfam" id="PF00487">
    <property type="entry name" value="FA_desaturase"/>
    <property type="match status" value="1"/>
</dbReference>
<sequence length="356" mass="41200">MSQVKFINNPRPFKQTLDAHVKHYFETHHLSEKGNRQLYIKSAVLLPLAIGVYLSLIVLHPAAWISILLCVSLGFVLAFIGFNIMHDAAHGSYSSSKALNEIMSLTLNLMGGNAYIWKVKHNIVHHTYTNINGEDEDIHVPILRLSPDQPRRWYHRYQHLYAPVLYMFTSLMWVLFNDYYKYFARKIEFTPIPPMSLSQKMIFWGSKLLNLTIFLLIPAWIFGWLPAVIGLLIMHGSMGITLALVFQMAHCVEDTRFPMPQPESKKIENEWALHEVATTANFGMNSRLLYWLIGGLNFQIEHHLFPRISHVHYPAISAIVRKVCQEFQVPYVAYPSFASAVRSHLRYLRRLGQPDR</sequence>
<evidence type="ECO:0000259" key="2">
    <source>
        <dbReference type="Pfam" id="PF00487"/>
    </source>
</evidence>
<dbReference type="GO" id="GO:0008610">
    <property type="term" value="P:lipid biosynthetic process"/>
    <property type="evidence" value="ECO:0007669"/>
    <property type="project" value="UniProtKB-ARBA"/>
</dbReference>
<proteinExistence type="predicted"/>
<accession>A0A2M9CSS0</accession>
<feature type="domain" description="Fatty acid desaturase" evidence="2">
    <location>
        <begin position="63"/>
        <end position="334"/>
    </location>
</feature>
<dbReference type="RefSeq" id="WP_100313542.1">
    <property type="nucleotide sequence ID" value="NZ_PGFG01000001.1"/>
</dbReference>
<gene>
    <name evidence="3" type="ORF">BXY57_0422</name>
</gene>
<organism evidence="3 4">
    <name type="scientific">Thermoflavifilum aggregans</name>
    <dbReference type="NCBI Taxonomy" id="454188"/>
    <lineage>
        <taxon>Bacteria</taxon>
        <taxon>Pseudomonadati</taxon>
        <taxon>Bacteroidota</taxon>
        <taxon>Chitinophagia</taxon>
        <taxon>Chitinophagales</taxon>
        <taxon>Chitinophagaceae</taxon>
        <taxon>Thermoflavifilum</taxon>
    </lineage>
</organism>
<evidence type="ECO:0000313" key="3">
    <source>
        <dbReference type="EMBL" id="PJJ74858.1"/>
    </source>
</evidence>
<dbReference type="InterPro" id="IPR012171">
    <property type="entry name" value="Fatty_acid_desaturase"/>
</dbReference>
<comment type="caution">
    <text evidence="3">The sequence shown here is derived from an EMBL/GenBank/DDBJ whole genome shotgun (WGS) entry which is preliminary data.</text>
</comment>
<dbReference type="PANTHER" id="PTHR19353">
    <property type="entry name" value="FATTY ACID DESATURASE 2"/>
    <property type="match status" value="1"/>
</dbReference>
<keyword evidence="1" id="KW-1133">Transmembrane helix</keyword>
<evidence type="ECO:0000256" key="1">
    <source>
        <dbReference type="SAM" id="Phobius"/>
    </source>
</evidence>
<feature type="transmembrane region" description="Helical" evidence="1">
    <location>
        <begin position="64"/>
        <end position="86"/>
    </location>
</feature>